<evidence type="ECO:0000256" key="1">
    <source>
        <dbReference type="ARBA" id="ARBA00023015"/>
    </source>
</evidence>
<evidence type="ECO:0000313" key="8">
    <source>
        <dbReference type="Proteomes" id="UP000236520"/>
    </source>
</evidence>
<dbReference type="GO" id="GO:0000976">
    <property type="term" value="F:transcription cis-regulatory region binding"/>
    <property type="evidence" value="ECO:0007669"/>
    <property type="project" value="TreeGrafter"/>
</dbReference>
<evidence type="ECO:0000259" key="6">
    <source>
        <dbReference type="PROSITE" id="PS50977"/>
    </source>
</evidence>
<dbReference type="PANTHER" id="PTHR30055">
    <property type="entry name" value="HTH-TYPE TRANSCRIPTIONAL REGULATOR RUTR"/>
    <property type="match status" value="1"/>
</dbReference>
<dbReference type="InterPro" id="IPR054129">
    <property type="entry name" value="DesT_TetR_C"/>
</dbReference>
<sequence length="281" mass="29996">MTTGSGTASAPPEATPPAAASAAARPAAEPPPAARPPGTAGPPAARRGSYRRLSVEARRAELLTAALGLFAHRVPEDVSLDDVAAAAGASRPLVYRYFPGGKQQLYEAALRSAADELERCFEEPRSGPLSGRLSRVLDRYLAFVDEHDAGFSALLQSGSVVETSRTNAIVDEVRRTAAEEILLHLAVKEPGVRLRMMVRTWITAVEAASLIWLDEEKQPPVEELRDWLVDHFVALLTATATTDPQAARVIRAALVIEPAEGPVGRLARRVVPALGEASHLL</sequence>
<evidence type="ECO:0000256" key="3">
    <source>
        <dbReference type="ARBA" id="ARBA00023163"/>
    </source>
</evidence>
<dbReference type="AlphaFoldDB" id="A0A2J7YYC1"/>
<protein>
    <recommendedName>
        <fullName evidence="6">HTH tetR-type domain-containing protein</fullName>
    </recommendedName>
</protein>
<evidence type="ECO:0000313" key="7">
    <source>
        <dbReference type="EMBL" id="PNG92899.1"/>
    </source>
</evidence>
<proteinExistence type="predicted"/>
<keyword evidence="1" id="KW-0805">Transcription regulation</keyword>
<dbReference type="InterPro" id="IPR050109">
    <property type="entry name" value="HTH-type_TetR-like_transc_reg"/>
</dbReference>
<name>A0A2J7YYC1_STRMQ</name>
<dbReference type="GeneID" id="303174702"/>
<dbReference type="GO" id="GO:0003700">
    <property type="term" value="F:DNA-binding transcription factor activity"/>
    <property type="evidence" value="ECO:0007669"/>
    <property type="project" value="TreeGrafter"/>
</dbReference>
<feature type="compositionally biased region" description="Low complexity" evidence="5">
    <location>
        <begin position="36"/>
        <end position="47"/>
    </location>
</feature>
<comment type="caution">
    <text evidence="7">The sequence shown here is derived from an EMBL/GenBank/DDBJ whole genome shotgun (WGS) entry which is preliminary data.</text>
</comment>
<feature type="compositionally biased region" description="Low complexity" evidence="5">
    <location>
        <begin position="1"/>
        <end position="27"/>
    </location>
</feature>
<dbReference type="RefSeq" id="WP_232564711.1">
    <property type="nucleotide sequence ID" value="NZ_BAAAHF010000005.1"/>
</dbReference>
<reference evidence="7 8" key="1">
    <citation type="submission" date="2015-09" db="EMBL/GenBank/DDBJ databases">
        <title>Genome sequence, genome mining and natural product profiling of a biocontrol bacterium Streptomyces malaysiensis F913.</title>
        <authorList>
            <person name="Xu Y."/>
            <person name="Wei J."/>
            <person name="Xie J."/>
            <person name="Li T."/>
            <person name="Zhou Z."/>
        </authorList>
    </citation>
    <scope>NUCLEOTIDE SEQUENCE [LARGE SCALE GENOMIC DNA]</scope>
    <source>
        <strain evidence="7 8">F913</strain>
    </source>
</reference>
<dbReference type="SUPFAM" id="SSF46689">
    <property type="entry name" value="Homeodomain-like"/>
    <property type="match status" value="1"/>
</dbReference>
<dbReference type="Gene3D" id="1.10.357.10">
    <property type="entry name" value="Tetracycline Repressor, domain 2"/>
    <property type="match status" value="1"/>
</dbReference>
<dbReference type="EMBL" id="LJIW01000002">
    <property type="protein sequence ID" value="PNG92899.1"/>
    <property type="molecule type" value="Genomic_DNA"/>
</dbReference>
<evidence type="ECO:0000256" key="2">
    <source>
        <dbReference type="ARBA" id="ARBA00023125"/>
    </source>
</evidence>
<dbReference type="PROSITE" id="PS50977">
    <property type="entry name" value="HTH_TETR_2"/>
    <property type="match status" value="1"/>
</dbReference>
<dbReference type="Pfam" id="PF00440">
    <property type="entry name" value="TetR_N"/>
    <property type="match status" value="1"/>
</dbReference>
<keyword evidence="3" id="KW-0804">Transcription</keyword>
<dbReference type="Pfam" id="PF21943">
    <property type="entry name" value="TetR_C_46"/>
    <property type="match status" value="1"/>
</dbReference>
<evidence type="ECO:0000256" key="5">
    <source>
        <dbReference type="SAM" id="MobiDB-lite"/>
    </source>
</evidence>
<keyword evidence="2 4" id="KW-0238">DNA-binding</keyword>
<feature type="domain" description="HTH tetR-type" evidence="6">
    <location>
        <begin position="56"/>
        <end position="116"/>
    </location>
</feature>
<dbReference type="Proteomes" id="UP000236520">
    <property type="component" value="Unassembled WGS sequence"/>
</dbReference>
<organism evidence="7 8">
    <name type="scientific">Streptomyces malaysiensis</name>
    <dbReference type="NCBI Taxonomy" id="92644"/>
    <lineage>
        <taxon>Bacteria</taxon>
        <taxon>Bacillati</taxon>
        <taxon>Actinomycetota</taxon>
        <taxon>Actinomycetes</taxon>
        <taxon>Kitasatosporales</taxon>
        <taxon>Streptomycetaceae</taxon>
        <taxon>Streptomyces</taxon>
        <taxon>Streptomyces violaceusniger group</taxon>
    </lineage>
</organism>
<feature type="region of interest" description="Disordered" evidence="5">
    <location>
        <begin position="1"/>
        <end position="51"/>
    </location>
</feature>
<dbReference type="PANTHER" id="PTHR30055:SF174">
    <property type="entry name" value="TRANSCRIPTIONAL REGULATORY PROTEIN (PROBABLY TETR-FAMILY)-RELATED"/>
    <property type="match status" value="1"/>
</dbReference>
<dbReference type="InterPro" id="IPR001647">
    <property type="entry name" value="HTH_TetR"/>
</dbReference>
<feature type="DNA-binding region" description="H-T-H motif" evidence="4">
    <location>
        <begin position="79"/>
        <end position="98"/>
    </location>
</feature>
<gene>
    <name evidence="7" type="ORF">SMF913_28364</name>
</gene>
<dbReference type="InterPro" id="IPR009057">
    <property type="entry name" value="Homeodomain-like_sf"/>
</dbReference>
<accession>A0A2J7YYC1</accession>
<evidence type="ECO:0000256" key="4">
    <source>
        <dbReference type="PROSITE-ProRule" id="PRU00335"/>
    </source>
</evidence>
<keyword evidence="8" id="KW-1185">Reference proteome</keyword>